<dbReference type="InterPro" id="IPR035906">
    <property type="entry name" value="MetI-like_sf"/>
</dbReference>
<feature type="transmembrane region" description="Helical" evidence="7">
    <location>
        <begin position="172"/>
        <end position="194"/>
    </location>
</feature>
<feature type="domain" description="ABC transmembrane type-1" evidence="8">
    <location>
        <begin position="4"/>
        <end position="194"/>
    </location>
</feature>
<organism evidence="9 10">
    <name type="scientific">Luteibaculum oceani</name>
    <dbReference type="NCBI Taxonomy" id="1294296"/>
    <lineage>
        <taxon>Bacteria</taxon>
        <taxon>Pseudomonadati</taxon>
        <taxon>Bacteroidota</taxon>
        <taxon>Flavobacteriia</taxon>
        <taxon>Flavobacteriales</taxon>
        <taxon>Luteibaculaceae</taxon>
        <taxon>Luteibaculum</taxon>
    </lineage>
</organism>
<gene>
    <name evidence="9" type="ORF">FRX97_06170</name>
</gene>
<evidence type="ECO:0000256" key="2">
    <source>
        <dbReference type="ARBA" id="ARBA00022448"/>
    </source>
</evidence>
<dbReference type="PANTHER" id="PTHR43386:SF1">
    <property type="entry name" value="D,D-DIPEPTIDE TRANSPORT SYSTEM PERMEASE PROTEIN DDPC-RELATED"/>
    <property type="match status" value="1"/>
</dbReference>
<evidence type="ECO:0000256" key="3">
    <source>
        <dbReference type="ARBA" id="ARBA00022475"/>
    </source>
</evidence>
<dbReference type="Pfam" id="PF00528">
    <property type="entry name" value="BPD_transp_1"/>
    <property type="match status" value="1"/>
</dbReference>
<dbReference type="OrthoDB" id="9783218at2"/>
<dbReference type="GO" id="GO:0005886">
    <property type="term" value="C:plasma membrane"/>
    <property type="evidence" value="ECO:0007669"/>
    <property type="project" value="UniProtKB-SubCell"/>
</dbReference>
<comment type="similarity">
    <text evidence="7">Belongs to the binding-protein-dependent transport system permease family.</text>
</comment>
<feature type="transmembrane region" description="Helical" evidence="7">
    <location>
        <begin position="6"/>
        <end position="32"/>
    </location>
</feature>
<dbReference type="Gene3D" id="1.10.3720.10">
    <property type="entry name" value="MetI-like"/>
    <property type="match status" value="1"/>
</dbReference>
<dbReference type="SUPFAM" id="SSF161098">
    <property type="entry name" value="MetI-like"/>
    <property type="match status" value="1"/>
</dbReference>
<dbReference type="PANTHER" id="PTHR43386">
    <property type="entry name" value="OLIGOPEPTIDE TRANSPORT SYSTEM PERMEASE PROTEIN APPC"/>
    <property type="match status" value="1"/>
</dbReference>
<keyword evidence="4 7" id="KW-0812">Transmembrane</keyword>
<keyword evidence="3" id="KW-1003">Cell membrane</keyword>
<protein>
    <submittedName>
        <fullName evidence="9">ABC transporter permease</fullName>
    </submittedName>
</protein>
<feature type="transmembrane region" description="Helical" evidence="7">
    <location>
        <begin position="125"/>
        <end position="152"/>
    </location>
</feature>
<evidence type="ECO:0000313" key="10">
    <source>
        <dbReference type="Proteomes" id="UP000321168"/>
    </source>
</evidence>
<evidence type="ECO:0000259" key="8">
    <source>
        <dbReference type="PROSITE" id="PS50928"/>
    </source>
</evidence>
<evidence type="ECO:0000313" key="9">
    <source>
        <dbReference type="EMBL" id="TXC79006.1"/>
    </source>
</evidence>
<dbReference type="InterPro" id="IPR000515">
    <property type="entry name" value="MetI-like"/>
</dbReference>
<evidence type="ECO:0000256" key="5">
    <source>
        <dbReference type="ARBA" id="ARBA00022989"/>
    </source>
</evidence>
<sequence length="205" mass="21962">MSGTLVSLSVGLISVVISLLIGVFLGGLAGYFGGWLDAAIMWVVNVVWSIPTLLMVMAITLALGKGFVQVFIAVGLTMWVEVARVTRGRFMEIKQLDYVMAARLFNTPPLKIIFREMLPNAVGPLIVIAAGNFSTAILLEAGLSFLGIGAQVPMASWGGMIKDHFSYLTTDAAFIPIVPGVAIMLLVLSFIWVGNTLRDTTDVKA</sequence>
<dbReference type="EMBL" id="VORB01000005">
    <property type="protein sequence ID" value="TXC79006.1"/>
    <property type="molecule type" value="Genomic_DNA"/>
</dbReference>
<dbReference type="GO" id="GO:0055085">
    <property type="term" value="P:transmembrane transport"/>
    <property type="evidence" value="ECO:0007669"/>
    <property type="project" value="InterPro"/>
</dbReference>
<evidence type="ECO:0000256" key="1">
    <source>
        <dbReference type="ARBA" id="ARBA00004651"/>
    </source>
</evidence>
<comment type="subcellular location">
    <subcellularLocation>
        <location evidence="1 7">Cell membrane</location>
        <topology evidence="1 7">Multi-pass membrane protein</topology>
    </subcellularLocation>
</comment>
<keyword evidence="5 7" id="KW-1133">Transmembrane helix</keyword>
<reference evidence="9 10" key="1">
    <citation type="submission" date="2019-08" db="EMBL/GenBank/DDBJ databases">
        <title>Genome of Luteibaculum oceani JCM 18817.</title>
        <authorList>
            <person name="Bowman J.P."/>
        </authorList>
    </citation>
    <scope>NUCLEOTIDE SEQUENCE [LARGE SCALE GENOMIC DNA]</scope>
    <source>
        <strain evidence="9 10">JCM 18817</strain>
    </source>
</reference>
<accession>A0A5C6V374</accession>
<feature type="transmembrane region" description="Helical" evidence="7">
    <location>
        <begin position="67"/>
        <end position="86"/>
    </location>
</feature>
<name>A0A5C6V374_9FLAO</name>
<evidence type="ECO:0000256" key="6">
    <source>
        <dbReference type="ARBA" id="ARBA00023136"/>
    </source>
</evidence>
<dbReference type="PROSITE" id="PS50928">
    <property type="entry name" value="ABC_TM1"/>
    <property type="match status" value="1"/>
</dbReference>
<dbReference type="Proteomes" id="UP000321168">
    <property type="component" value="Unassembled WGS sequence"/>
</dbReference>
<keyword evidence="2 7" id="KW-0813">Transport</keyword>
<evidence type="ECO:0000256" key="4">
    <source>
        <dbReference type="ARBA" id="ARBA00022692"/>
    </source>
</evidence>
<dbReference type="InterPro" id="IPR050366">
    <property type="entry name" value="BP-dependent_transpt_permease"/>
</dbReference>
<keyword evidence="6 7" id="KW-0472">Membrane</keyword>
<evidence type="ECO:0000256" key="7">
    <source>
        <dbReference type="RuleBase" id="RU363032"/>
    </source>
</evidence>
<comment type="caution">
    <text evidence="9">The sequence shown here is derived from an EMBL/GenBank/DDBJ whole genome shotgun (WGS) entry which is preliminary data.</text>
</comment>
<dbReference type="CDD" id="cd06261">
    <property type="entry name" value="TM_PBP2"/>
    <property type="match status" value="1"/>
</dbReference>
<keyword evidence="10" id="KW-1185">Reference proteome</keyword>
<feature type="transmembrane region" description="Helical" evidence="7">
    <location>
        <begin position="39"/>
        <end position="61"/>
    </location>
</feature>
<proteinExistence type="inferred from homology"/>
<dbReference type="AlphaFoldDB" id="A0A5C6V374"/>